<proteinExistence type="predicted"/>
<dbReference type="Proteomes" id="UP001481413">
    <property type="component" value="Unassembled WGS sequence"/>
</dbReference>
<name>A0ABP9ZVD5_9GAMM</name>
<dbReference type="PANTHER" id="PTHR31212">
    <property type="entry name" value="ALPHA-KETOGLUTARATE-DEPENDENT DIOXYGENASE ALKB HOMOLOG 3"/>
    <property type="match status" value="1"/>
</dbReference>
<dbReference type="InterPro" id="IPR005123">
    <property type="entry name" value="Oxoglu/Fe-dep_dioxygenase_dom"/>
</dbReference>
<dbReference type="InterPro" id="IPR037151">
    <property type="entry name" value="AlkB-like_sf"/>
</dbReference>
<organism evidence="2 3">
    <name type="scientific">Thalassolituus maritimus</name>
    <dbReference type="NCBI Taxonomy" id="484498"/>
    <lineage>
        <taxon>Bacteria</taxon>
        <taxon>Pseudomonadati</taxon>
        <taxon>Pseudomonadota</taxon>
        <taxon>Gammaproteobacteria</taxon>
        <taxon>Oceanospirillales</taxon>
        <taxon>Oceanospirillaceae</taxon>
        <taxon>Thalassolituus</taxon>
    </lineage>
</organism>
<comment type="caution">
    <text evidence="2">The sequence shown here is derived from an EMBL/GenBank/DDBJ whole genome shotgun (WGS) entry which is preliminary data.</text>
</comment>
<sequence>MTNLCWQQPSITLYGKQHPIPRLQAWLGDHPHKYRYSGQDFIADIWPDSVADIARDISAETGVLMNSVLVNLYRDGQDSMGWHADDEPELGPDPVIASLSLGATRDFALRRTGTTRQAGRIALSDGSLLVMKAGMQSRWQHALPKRARVKSPRINLTFRQIIV</sequence>
<keyword evidence="3" id="KW-1185">Reference proteome</keyword>
<dbReference type="GO" id="GO:0051213">
    <property type="term" value="F:dioxygenase activity"/>
    <property type="evidence" value="ECO:0007669"/>
    <property type="project" value="UniProtKB-KW"/>
</dbReference>
<accession>A0ABP9ZVD5</accession>
<keyword evidence="2" id="KW-0223">Dioxygenase</keyword>
<dbReference type="InterPro" id="IPR032854">
    <property type="entry name" value="ALKBH3"/>
</dbReference>
<evidence type="ECO:0000313" key="2">
    <source>
        <dbReference type="EMBL" id="GAA6144052.1"/>
    </source>
</evidence>
<evidence type="ECO:0000313" key="3">
    <source>
        <dbReference type="Proteomes" id="UP001481413"/>
    </source>
</evidence>
<dbReference type="InterPro" id="IPR027450">
    <property type="entry name" value="AlkB-like"/>
</dbReference>
<dbReference type="Gene3D" id="2.60.120.590">
    <property type="entry name" value="Alpha-ketoglutarate-dependent dioxygenase AlkB-like"/>
    <property type="match status" value="1"/>
</dbReference>
<dbReference type="Pfam" id="PF13532">
    <property type="entry name" value="2OG-FeII_Oxy_2"/>
    <property type="match status" value="1"/>
</dbReference>
<reference evidence="2 3" key="1">
    <citation type="submission" date="2024-04" db="EMBL/GenBank/DDBJ databases">
        <title>Draft genome sequence of Thalassolituus maritimus NBRC 116585.</title>
        <authorList>
            <person name="Miyakawa T."/>
            <person name="Kusuya Y."/>
            <person name="Miura T."/>
        </authorList>
    </citation>
    <scope>NUCLEOTIDE SEQUENCE [LARGE SCALE GENOMIC DNA]</scope>
    <source>
        <strain evidence="2 3">5NW40-0001</strain>
    </source>
</reference>
<dbReference type="SUPFAM" id="SSF51197">
    <property type="entry name" value="Clavaminate synthase-like"/>
    <property type="match status" value="1"/>
</dbReference>
<dbReference type="PROSITE" id="PS51471">
    <property type="entry name" value="FE2OG_OXY"/>
    <property type="match status" value="1"/>
</dbReference>
<protein>
    <submittedName>
        <fullName evidence="2">Alpha-ketoglutarate-dependent dioxygenase AlkB</fullName>
    </submittedName>
</protein>
<feature type="domain" description="Fe2OG dioxygenase" evidence="1">
    <location>
        <begin position="64"/>
        <end position="162"/>
    </location>
</feature>
<dbReference type="EMBL" id="BAABWH010000001">
    <property type="protein sequence ID" value="GAA6144052.1"/>
    <property type="molecule type" value="Genomic_DNA"/>
</dbReference>
<keyword evidence="2" id="KW-0560">Oxidoreductase</keyword>
<gene>
    <name evidence="2" type="ORF">NBRC116585_01690</name>
</gene>
<dbReference type="PANTHER" id="PTHR31212:SF4">
    <property type="entry name" value="ALPHA-KETOGLUTARATE-DEPENDENT DIOXYGENASE ALKB HOMOLOG 3"/>
    <property type="match status" value="1"/>
</dbReference>
<evidence type="ECO:0000259" key="1">
    <source>
        <dbReference type="PROSITE" id="PS51471"/>
    </source>
</evidence>